<sequence length="135" mass="15203">MEAMEKSSHASFLFARSQKSSPATCGDGPTFFCSWCGYGSLWSRATYTPTRIFKGPRSSLDKYLAILNSCSLRLTGAWPYFCWKPEAILDDFIHSSRHSRCLCALLLEEAFLATRDTNIRATNCNSSSFRRHAVL</sequence>
<dbReference type="EMBL" id="JAQQPM010000001">
    <property type="protein sequence ID" value="KAK2066867.1"/>
    <property type="molecule type" value="Genomic_DNA"/>
</dbReference>
<evidence type="ECO:0000313" key="2">
    <source>
        <dbReference type="Proteomes" id="UP001217918"/>
    </source>
</evidence>
<dbReference type="Proteomes" id="UP001217918">
    <property type="component" value="Unassembled WGS sequence"/>
</dbReference>
<gene>
    <name evidence="1" type="ORF">P8C59_000647</name>
</gene>
<protein>
    <submittedName>
        <fullName evidence="1">Uncharacterized protein</fullName>
    </submittedName>
</protein>
<evidence type="ECO:0000313" key="1">
    <source>
        <dbReference type="EMBL" id="KAK2066867.1"/>
    </source>
</evidence>
<comment type="caution">
    <text evidence="1">The sequence shown here is derived from an EMBL/GenBank/DDBJ whole genome shotgun (WGS) entry which is preliminary data.</text>
</comment>
<name>A0AAD9HY32_9PEZI</name>
<dbReference type="AlphaFoldDB" id="A0AAD9HY32"/>
<organism evidence="1 2">
    <name type="scientific">Phyllachora maydis</name>
    <dbReference type="NCBI Taxonomy" id="1825666"/>
    <lineage>
        <taxon>Eukaryota</taxon>
        <taxon>Fungi</taxon>
        <taxon>Dikarya</taxon>
        <taxon>Ascomycota</taxon>
        <taxon>Pezizomycotina</taxon>
        <taxon>Sordariomycetes</taxon>
        <taxon>Sordariomycetidae</taxon>
        <taxon>Phyllachorales</taxon>
        <taxon>Phyllachoraceae</taxon>
        <taxon>Phyllachora</taxon>
    </lineage>
</organism>
<reference evidence="1" key="1">
    <citation type="journal article" date="2023" name="Mol. Plant Microbe Interact.">
        <title>Elucidating the Obligate Nature and Biological Capacity of an Invasive Fungal Corn Pathogen.</title>
        <authorList>
            <person name="MacCready J.S."/>
            <person name="Roggenkamp E.M."/>
            <person name="Gdanetz K."/>
            <person name="Chilvers M.I."/>
        </authorList>
    </citation>
    <scope>NUCLEOTIDE SEQUENCE</scope>
    <source>
        <strain evidence="1">PM02</strain>
    </source>
</reference>
<proteinExistence type="predicted"/>
<keyword evidence="2" id="KW-1185">Reference proteome</keyword>
<accession>A0AAD9HY32</accession>